<keyword evidence="2" id="KW-1185">Reference proteome</keyword>
<sequence>MFSPAANLAKDDLTTIGLIAAIEIVAARAALHGLEDGLSRRPRIHTSNDQITAEPIIGIDTLHFRLPVGAHEHIQPIDQKSSLVPTDIRWIEALAADVALTDRVIVIDDTVDTTGMAKFEHGVMEPRQTWDNRTPRSAGAYYSNAPCPLCHRARDAMRHFGHTTSRMPNFCLQAAGMSWTRSKMPLTHNLNAMDGRMLAQLPSTNANFTSCLSS</sequence>
<name>A0ABM9IQN6_RALPI</name>
<organism evidence="1 2">
    <name type="scientific">Ralstonia pickettii</name>
    <name type="common">Burkholderia pickettii</name>
    <dbReference type="NCBI Taxonomy" id="329"/>
    <lineage>
        <taxon>Bacteria</taxon>
        <taxon>Pseudomonadati</taxon>
        <taxon>Pseudomonadota</taxon>
        <taxon>Betaproteobacteria</taxon>
        <taxon>Burkholderiales</taxon>
        <taxon>Burkholderiaceae</taxon>
        <taxon>Ralstonia</taxon>
    </lineage>
</organism>
<protein>
    <submittedName>
        <fullName evidence="1">Uncharacterized protein</fullName>
    </submittedName>
</protein>
<dbReference type="EMBL" id="CATWFT010000009">
    <property type="protein sequence ID" value="CAJ0726608.1"/>
    <property type="molecule type" value="Genomic_DNA"/>
</dbReference>
<accession>A0ABM9IQN6</accession>
<proteinExistence type="predicted"/>
<evidence type="ECO:0000313" key="2">
    <source>
        <dbReference type="Proteomes" id="UP001189303"/>
    </source>
</evidence>
<evidence type="ECO:0000313" key="1">
    <source>
        <dbReference type="EMBL" id="CAJ0726608.1"/>
    </source>
</evidence>
<reference evidence="1 2" key="1">
    <citation type="submission" date="2023-07" db="EMBL/GenBank/DDBJ databases">
        <authorList>
            <person name="Peeters C."/>
        </authorList>
    </citation>
    <scope>NUCLEOTIDE SEQUENCE [LARGE SCALE GENOMIC DNA]</scope>
    <source>
        <strain evidence="1 2">R-38712</strain>
    </source>
</reference>
<dbReference type="Proteomes" id="UP001189303">
    <property type="component" value="Unassembled WGS sequence"/>
</dbReference>
<gene>
    <name evidence="1" type="ORF">R38712_03105</name>
</gene>
<comment type="caution">
    <text evidence="1">The sequence shown here is derived from an EMBL/GenBank/DDBJ whole genome shotgun (WGS) entry which is preliminary data.</text>
</comment>